<sequence length="106" mass="11032">MKASVMQIIAMASLATAWRVEPYTSGCTGDANGGTTAGSSTDEIWCHSVGSAHNLNLVGIEADNMVVTVFNAYCNVPGAAIATLETDGCHVIPSTDVISYLRVLPK</sequence>
<proteinExistence type="predicted"/>
<protein>
    <recommendedName>
        <fullName evidence="4">Hydrophobin</fullName>
    </recommendedName>
</protein>
<gene>
    <name evidence="2" type="ORF">B0I35DRAFT_414312</name>
</gene>
<accession>A0A8K0SAH1</accession>
<keyword evidence="3" id="KW-1185">Reference proteome</keyword>
<feature type="chain" id="PRO_5035469988" description="Hydrophobin" evidence="1">
    <location>
        <begin position="18"/>
        <end position="106"/>
    </location>
</feature>
<reference evidence="2" key="1">
    <citation type="journal article" date="2021" name="Nat. Commun.">
        <title>Genetic determinants of endophytism in the Arabidopsis root mycobiome.</title>
        <authorList>
            <person name="Mesny F."/>
            <person name="Miyauchi S."/>
            <person name="Thiergart T."/>
            <person name="Pickel B."/>
            <person name="Atanasova L."/>
            <person name="Karlsson M."/>
            <person name="Huettel B."/>
            <person name="Barry K.W."/>
            <person name="Haridas S."/>
            <person name="Chen C."/>
            <person name="Bauer D."/>
            <person name="Andreopoulos W."/>
            <person name="Pangilinan J."/>
            <person name="LaButti K."/>
            <person name="Riley R."/>
            <person name="Lipzen A."/>
            <person name="Clum A."/>
            <person name="Drula E."/>
            <person name="Henrissat B."/>
            <person name="Kohler A."/>
            <person name="Grigoriev I.V."/>
            <person name="Martin F.M."/>
            <person name="Hacquard S."/>
        </authorList>
    </citation>
    <scope>NUCLEOTIDE SEQUENCE</scope>
    <source>
        <strain evidence="2">MPI-CAGE-CH-0235</strain>
    </source>
</reference>
<evidence type="ECO:0000313" key="2">
    <source>
        <dbReference type="EMBL" id="KAH7304733.1"/>
    </source>
</evidence>
<evidence type="ECO:0008006" key="4">
    <source>
        <dbReference type="Google" id="ProtNLM"/>
    </source>
</evidence>
<organism evidence="2 3">
    <name type="scientific">Stachybotrys elegans</name>
    <dbReference type="NCBI Taxonomy" id="80388"/>
    <lineage>
        <taxon>Eukaryota</taxon>
        <taxon>Fungi</taxon>
        <taxon>Dikarya</taxon>
        <taxon>Ascomycota</taxon>
        <taxon>Pezizomycotina</taxon>
        <taxon>Sordariomycetes</taxon>
        <taxon>Hypocreomycetidae</taxon>
        <taxon>Hypocreales</taxon>
        <taxon>Stachybotryaceae</taxon>
        <taxon>Stachybotrys</taxon>
    </lineage>
</organism>
<dbReference type="Proteomes" id="UP000813444">
    <property type="component" value="Unassembled WGS sequence"/>
</dbReference>
<evidence type="ECO:0000256" key="1">
    <source>
        <dbReference type="SAM" id="SignalP"/>
    </source>
</evidence>
<evidence type="ECO:0000313" key="3">
    <source>
        <dbReference type="Proteomes" id="UP000813444"/>
    </source>
</evidence>
<feature type="signal peptide" evidence="1">
    <location>
        <begin position="1"/>
        <end position="17"/>
    </location>
</feature>
<name>A0A8K0SAH1_9HYPO</name>
<dbReference type="AlphaFoldDB" id="A0A8K0SAH1"/>
<dbReference type="EMBL" id="JAGPNK010000021">
    <property type="protein sequence ID" value="KAH7304733.1"/>
    <property type="molecule type" value="Genomic_DNA"/>
</dbReference>
<comment type="caution">
    <text evidence="2">The sequence shown here is derived from an EMBL/GenBank/DDBJ whole genome shotgun (WGS) entry which is preliminary data.</text>
</comment>
<keyword evidence="1" id="KW-0732">Signal</keyword>
<dbReference type="OrthoDB" id="4742774at2759"/>